<reference evidence="2 3" key="1">
    <citation type="submission" date="2017-02" db="EMBL/GenBank/DDBJ databases">
        <authorList>
            <person name="Peterson S.W."/>
        </authorList>
    </citation>
    <scope>NUCLEOTIDE SEQUENCE [LARGE SCALE GENOMIC DNA]</scope>
    <source>
        <strain evidence="2 3">B Ar 00.02</strain>
    </source>
</reference>
<dbReference type="EMBL" id="FUHW01000044">
    <property type="protein sequence ID" value="SJM71592.1"/>
    <property type="molecule type" value="Genomic_DNA"/>
</dbReference>
<evidence type="ECO:0000256" key="1">
    <source>
        <dbReference type="SAM" id="MobiDB-lite"/>
    </source>
</evidence>
<sequence length="532" mass="53797">MTRNRLPRRGRAAAASLGAVLLVATGGGIAVGSLNGPLSAPEVGAVPRVSVPAGDYVGQCPATARLVDGAAGEGTDPAFAAASDSEKTMIRSTVLSDAAERLPGAAVEKLDGTTVRTLSKRLSDEEASEDQSTGEDGFTGRKAKTASGVSEPSAANLRVQPLGGRQSTAGAVRSYVAGDGDLAGLAAADCQVPANEQWLTGASTTVGSTALLTLANPSASPSTVDLELYGSKGPIEAGNARGIIIAPGESTSIVLGGMASGEKSLSVKATSTGAPVSAIIQQSTLRGLTPGGVDFIEPAATPDEHQVVPGILIQDAKTQKDITSQKGYEDAAPTLDLTVPGASEQQVKVRLVGKDGPVDLPRDGQYTAHAGATTSVHLTGVKAGNYTAIVDSEEPVAASVRMTRGTKAKKRTDAAWAGAAHRLGGEHLVVVPEGAASRFLFLARDGAASIDLRPVTSDGKVGKAVTVEVDQGHSVERTIDSLGKDVVAVTLSASGDPVYGSLLATHGKTDVSVLPLPPATRGATDISVDLRY</sequence>
<dbReference type="Pfam" id="PF18986">
    <property type="entry name" value="DUF5719"/>
    <property type="match status" value="1"/>
</dbReference>
<feature type="region of interest" description="Disordered" evidence="1">
    <location>
        <begin position="118"/>
        <end position="162"/>
    </location>
</feature>
<name>A0A1R4GUT4_9MICC</name>
<dbReference type="InterPro" id="IPR043777">
    <property type="entry name" value="DUF5719"/>
</dbReference>
<accession>A0A1R4GUT4</accession>
<dbReference type="Proteomes" id="UP000195913">
    <property type="component" value="Unassembled WGS sequence"/>
</dbReference>
<keyword evidence="3" id="KW-1185">Reference proteome</keyword>
<dbReference type="RefSeq" id="WP_087000487.1">
    <property type="nucleotide sequence ID" value="NZ_FUHW01000044.1"/>
</dbReference>
<gene>
    <name evidence="2" type="ORF">FM101_13545</name>
</gene>
<evidence type="ECO:0000313" key="2">
    <source>
        <dbReference type="EMBL" id="SJM71592.1"/>
    </source>
</evidence>
<protein>
    <submittedName>
        <fullName evidence="2">Putative secreted protein</fullName>
    </submittedName>
</protein>
<evidence type="ECO:0000313" key="3">
    <source>
        <dbReference type="Proteomes" id="UP000195913"/>
    </source>
</evidence>
<dbReference type="AlphaFoldDB" id="A0A1R4GUT4"/>
<proteinExistence type="predicted"/>
<organism evidence="2 3">
    <name type="scientific">Arthrobacter rhombi</name>
    <dbReference type="NCBI Taxonomy" id="71253"/>
    <lineage>
        <taxon>Bacteria</taxon>
        <taxon>Bacillati</taxon>
        <taxon>Actinomycetota</taxon>
        <taxon>Actinomycetes</taxon>
        <taxon>Micrococcales</taxon>
        <taxon>Micrococcaceae</taxon>
        <taxon>Arthrobacter</taxon>
    </lineage>
</organism>